<evidence type="ECO:0000313" key="2">
    <source>
        <dbReference type="Proteomes" id="UP000204584"/>
    </source>
</evidence>
<sequence>MENGQINAALYDDVLWTILTAHVDPWWRPVAARVCRRWYAILSRADRRSQSTATIKTAMIVSGRTHGKASKMVPWALRAHALACRSGPGFIHHGHMFIGAAAPDVSPSFLLWTCVERTARPTICARRHGRAGDMNDVTVRFFYDPDRGADTMDRLVWWCAAKAGKIATLCNAMETEDEWQQPRRAAFLRSVASGHVDDLVRHAEVDLLRRLAARGLAEPRALWLSAARSNRVDVLDWLSSLPSQCVHSTTFGCACARQERARGLFVEAAAGDAVAALNWIVGALPPDSERHYCTDMFDAALGESAVHALNWLERHCGATSLPIYEESSAMCAFKALTPGALGWLCERKVVLPAGLISNKVPGSAETLAYAVDAGGCHPPTKDSLAVWTTSGRFELVAEAARRGWILDHVRRGLWAKSIEAGDDRIVGILGIDMPFCTPPYDRPPFGVECGAPGDDTPALDFYALRRHWGCEWGAADIEDAPASAILWALDGGCPVPWQWHEAVTIEEAMGACALAIVLCQPDILQQHPIDEYGAESLDGWVPAHIRAVVDAHTHVRRLVRQEAPLWEADQPDALRDLYEGFFSSHALHNLEPSIRPKKP</sequence>
<dbReference type="Proteomes" id="UP000204584">
    <property type="component" value="Segment"/>
</dbReference>
<reference evidence="1 2" key="1">
    <citation type="journal article" date="2013" name="Science">
        <title>Pandoraviruses: amoeba viruses with genomes up to 2.5 Mb reaching that of parasitic eukaryotes.</title>
        <authorList>
            <person name="Philippe N."/>
            <person name="Legendre M."/>
            <person name="Doutre G."/>
            <person name="Coute Y."/>
            <person name="Poirot O."/>
            <person name="Lescot M."/>
            <person name="Arslan D."/>
            <person name="Seltzer V."/>
            <person name="Bertaux L."/>
            <person name="Bruley C."/>
            <person name="Garin J."/>
            <person name="Claverie J.M."/>
            <person name="Abergel C."/>
        </authorList>
    </citation>
    <scope>NUCLEOTIDE SEQUENCE [LARGE SCALE GENOMIC DNA]</scope>
</reference>
<accession>A0A291AU21</accession>
<dbReference type="EMBL" id="KC977571">
    <property type="protein sequence ID" value="ATE82307.1"/>
    <property type="molecule type" value="Genomic_DNA"/>
</dbReference>
<dbReference type="GeneID" id="34568414"/>
<keyword evidence="2" id="KW-1185">Reference proteome</keyword>
<organism evidence="1 2">
    <name type="scientific">Pandoravirus salinus</name>
    <dbReference type="NCBI Taxonomy" id="1349410"/>
    <lineage>
        <taxon>Viruses</taxon>
        <taxon>Pandoravirus</taxon>
    </lineage>
</organism>
<evidence type="ECO:0000313" key="1">
    <source>
        <dbReference type="EMBL" id="ATE82307.1"/>
    </source>
</evidence>
<dbReference type="RefSeq" id="YP_009430146.1">
    <property type="nucleotide sequence ID" value="NC_022098.1"/>
</dbReference>
<gene>
    <name evidence="1" type="ORF">psal_cds_1332</name>
</gene>
<dbReference type="KEGG" id="vg:34568414"/>
<proteinExistence type="predicted"/>
<protein>
    <submittedName>
        <fullName evidence="1">Uncharacterized protein</fullName>
    </submittedName>
</protein>
<name>A0A291AU21_9VIRU</name>